<keyword evidence="3" id="KW-0809">Transit peptide</keyword>
<comment type="function">
    <text evidence="7">Mitochondrial ribosome (mitoribosome) assembly factor. Binds at the interface of the head and body domains of the mitochondrial small ribosomal subunit (mt-SSU), occluding the mRNA channel and preventing compaction of the head domain towards the body. Probable inactive methyltransferase: retains the characteristic folding and ability to bind S-adenosyl-L-methionine, but it probably lost its methyltransferase activity.</text>
</comment>
<reference evidence="10 11" key="1">
    <citation type="journal article" date="2016" name="Genome Biol. Evol.">
        <title>Divergent and convergent evolution of fungal pathogenicity.</title>
        <authorList>
            <person name="Shang Y."/>
            <person name="Xiao G."/>
            <person name="Zheng P."/>
            <person name="Cen K."/>
            <person name="Zhan S."/>
            <person name="Wang C."/>
        </authorList>
    </citation>
    <scope>NUCLEOTIDE SEQUENCE [LARGE SCALE GENOMIC DNA]</scope>
    <source>
        <strain evidence="10 11">ARSEF 7405</strain>
    </source>
</reference>
<dbReference type="Pfam" id="PF09243">
    <property type="entry name" value="Rsm22"/>
    <property type="match status" value="1"/>
</dbReference>
<keyword evidence="10" id="KW-0689">Ribosomal protein</keyword>
<protein>
    <submittedName>
        <fullName evidence="10">37S ribosomal protein Rsm22</fullName>
    </submittedName>
</protein>
<keyword evidence="2" id="KW-0479">Metal-binding</keyword>
<dbReference type="OrthoDB" id="421327at2759"/>
<evidence type="ECO:0000256" key="7">
    <source>
        <dbReference type="ARBA" id="ARBA00045681"/>
    </source>
</evidence>
<evidence type="ECO:0000256" key="2">
    <source>
        <dbReference type="ARBA" id="ARBA00022723"/>
    </source>
</evidence>
<dbReference type="GO" id="GO:0008168">
    <property type="term" value="F:methyltransferase activity"/>
    <property type="evidence" value="ECO:0007669"/>
    <property type="project" value="InterPro"/>
</dbReference>
<dbReference type="SUPFAM" id="SSF53335">
    <property type="entry name" value="S-adenosyl-L-methionine-dependent methyltransferases"/>
    <property type="match status" value="1"/>
</dbReference>
<dbReference type="Proteomes" id="UP000242877">
    <property type="component" value="Unassembled WGS sequence"/>
</dbReference>
<keyword evidence="6" id="KW-0496">Mitochondrion</keyword>
<dbReference type="GO" id="GO:0051536">
    <property type="term" value="F:iron-sulfur cluster binding"/>
    <property type="evidence" value="ECO:0007669"/>
    <property type="project" value="UniProtKB-KW"/>
</dbReference>
<keyword evidence="5" id="KW-0411">Iron-sulfur</keyword>
<keyword evidence="11" id="KW-1185">Reference proteome</keyword>
<dbReference type="InterPro" id="IPR015324">
    <property type="entry name" value="Ribosomal_Rsm22-like"/>
</dbReference>
<dbReference type="VEuPathDB" id="FungiDB:AAP_02765"/>
<evidence type="ECO:0000256" key="6">
    <source>
        <dbReference type="ARBA" id="ARBA00023128"/>
    </source>
</evidence>
<comment type="caution">
    <text evidence="10">The sequence shown here is derived from an EMBL/GenBank/DDBJ whole genome shotgun (WGS) entry which is preliminary data.</text>
</comment>
<gene>
    <name evidence="10" type="ORF">AAP_02765</name>
</gene>
<dbReference type="AlphaFoldDB" id="A0A167ZHW4"/>
<proteinExistence type="predicted"/>
<dbReference type="GO" id="GO:0046872">
    <property type="term" value="F:metal ion binding"/>
    <property type="evidence" value="ECO:0007669"/>
    <property type="project" value="UniProtKB-KW"/>
</dbReference>
<comment type="subcellular location">
    <subcellularLocation>
        <location evidence="1">Mitochondrion</location>
    </subcellularLocation>
</comment>
<name>A0A167ZHW4_9EURO</name>
<dbReference type="GO" id="GO:0005763">
    <property type="term" value="C:mitochondrial small ribosomal subunit"/>
    <property type="evidence" value="ECO:0007669"/>
    <property type="project" value="TreeGrafter"/>
</dbReference>
<feature type="region of interest" description="Disordered" evidence="9">
    <location>
        <begin position="73"/>
        <end position="93"/>
    </location>
</feature>
<dbReference type="GO" id="GO:0006412">
    <property type="term" value="P:translation"/>
    <property type="evidence" value="ECO:0007669"/>
    <property type="project" value="InterPro"/>
</dbReference>
<keyword evidence="10" id="KW-0687">Ribonucleoprotein</keyword>
<evidence type="ECO:0000313" key="11">
    <source>
        <dbReference type="Proteomes" id="UP000242877"/>
    </source>
</evidence>
<evidence type="ECO:0000256" key="8">
    <source>
        <dbReference type="SAM" id="Coils"/>
    </source>
</evidence>
<evidence type="ECO:0000256" key="9">
    <source>
        <dbReference type="SAM" id="MobiDB-lite"/>
    </source>
</evidence>
<evidence type="ECO:0000256" key="1">
    <source>
        <dbReference type="ARBA" id="ARBA00004173"/>
    </source>
</evidence>
<dbReference type="GO" id="GO:0003735">
    <property type="term" value="F:structural constituent of ribosome"/>
    <property type="evidence" value="ECO:0007669"/>
    <property type="project" value="TreeGrafter"/>
</dbReference>
<dbReference type="PANTHER" id="PTHR13184">
    <property type="entry name" value="37S RIBOSOMAL PROTEIN S22"/>
    <property type="match status" value="1"/>
</dbReference>
<keyword evidence="8" id="KW-0175">Coiled coil</keyword>
<evidence type="ECO:0000256" key="3">
    <source>
        <dbReference type="ARBA" id="ARBA00022946"/>
    </source>
</evidence>
<dbReference type="InterPro" id="IPR052571">
    <property type="entry name" value="Mt_RNA_Methyltransferase"/>
</dbReference>
<feature type="compositionally biased region" description="Basic residues" evidence="9">
    <location>
        <begin position="839"/>
        <end position="851"/>
    </location>
</feature>
<organism evidence="10 11">
    <name type="scientific">Ascosphaera apis ARSEF 7405</name>
    <dbReference type="NCBI Taxonomy" id="392613"/>
    <lineage>
        <taxon>Eukaryota</taxon>
        <taxon>Fungi</taxon>
        <taxon>Dikarya</taxon>
        <taxon>Ascomycota</taxon>
        <taxon>Pezizomycotina</taxon>
        <taxon>Eurotiomycetes</taxon>
        <taxon>Eurotiomycetidae</taxon>
        <taxon>Onygenales</taxon>
        <taxon>Ascosphaeraceae</taxon>
        <taxon>Ascosphaera</taxon>
    </lineage>
</organism>
<dbReference type="EMBL" id="AZGZ01000010">
    <property type="protein sequence ID" value="KZZ92684.1"/>
    <property type="molecule type" value="Genomic_DNA"/>
</dbReference>
<keyword evidence="4" id="KW-0408">Iron</keyword>
<sequence length="859" mass="97579">MYRARLQARASSSLFSATATALLRPRTQIQQTAFLHARGFAGGLGRCELSRKFDRARLPIFSSIERRSIARKFSSDTPQVPAADASSTQPRKDIAQEKKDAIFDLVELLYKNEEELALLLDELDLLPRFQSLAYSENLDLADSLRFIVGYRSEHDLLTEVSKIRQVFGDRPPVQWMTDEALQAFTRLYGPPLPFLEEDAELEPLAEEEDDGPIDISDEIAARLMEEEIGSQEKEALGAEPTEEERLRIMEQVAQELGGEIIPTEEAFVEEDEKREPREPLHELTELGKFRVGDSMTLSLPYDTLVKGTMELLRDYPNKHLREGAAEIFGGSHLPNSLRVPRDRSQAQPLPISAGQHYMSDLEANMFLAVLFPGLYASTMSILTEVHKRAGSDWLQNLIKKEGGPTFLDAGAGGAAAMAWQDLLKGEIAKMGDAESQLDIGKTTCGKTTVLAASDNLRARSSKLLDNTAFIPRLPDYSRIRSAPTLEDQREPQPHKTYDVIVASHALWPLQNELSRRRYVRNLWEMLNPNGGILIIVEKGIQRGYECVAGARQYILDRFIASPGSTSYERPMRKDETVPDIIEKEKGMLIAPDTHHERCPMYTRDGKSPGRRDYISYMQRYHRPPYMNNILFDEKSHNHEDVQFSYVAVQRGIDLREVLNIEQGEAATAVAFAGYESKEKQIENMKKNEDRKGNPAPLHLVKETTHPLSLPRIVYPPIKRTGHIILDVCTPAGKIERWIVARSTSKLAYKAARKAQWGDLWALGAKTRLPRNLKLGTDKDAKKEERKSRKRELREMIKELNEEGEEEAAERLEKSSIYIPEFDRVMSKFNPHIRITKKKIIRDRKRENRKAKREATAEGE</sequence>
<evidence type="ECO:0000256" key="4">
    <source>
        <dbReference type="ARBA" id="ARBA00023004"/>
    </source>
</evidence>
<feature type="region of interest" description="Disordered" evidence="9">
    <location>
        <begin position="839"/>
        <end position="859"/>
    </location>
</feature>
<dbReference type="PANTHER" id="PTHR13184:SF5">
    <property type="entry name" value="METHYLTRANSFERASE-LIKE PROTEIN 17, MITOCHONDRIAL"/>
    <property type="match status" value="1"/>
</dbReference>
<evidence type="ECO:0000313" key="10">
    <source>
        <dbReference type="EMBL" id="KZZ92684.1"/>
    </source>
</evidence>
<feature type="coiled-coil region" evidence="8">
    <location>
        <begin position="778"/>
        <end position="809"/>
    </location>
</feature>
<evidence type="ECO:0000256" key="5">
    <source>
        <dbReference type="ARBA" id="ARBA00023014"/>
    </source>
</evidence>
<accession>A0A167ZHW4</accession>
<dbReference type="InterPro" id="IPR029063">
    <property type="entry name" value="SAM-dependent_MTases_sf"/>
</dbReference>